<dbReference type="AlphaFoldDB" id="A0A3Q8X5C3"/>
<feature type="compositionally biased region" description="Polar residues" evidence="1">
    <location>
        <begin position="17"/>
        <end position="26"/>
    </location>
</feature>
<proteinExistence type="predicted"/>
<dbReference type="Proteomes" id="UP000272528">
    <property type="component" value="Chromosome"/>
</dbReference>
<feature type="compositionally biased region" description="Basic and acidic residues" evidence="1">
    <location>
        <begin position="95"/>
        <end position="109"/>
    </location>
</feature>
<protein>
    <submittedName>
        <fullName evidence="2">Uncharacterized protein</fullName>
    </submittedName>
</protein>
<dbReference type="KEGG" id="palb:EJC50_15290"/>
<accession>A0A3Q8X5C3</accession>
<evidence type="ECO:0000313" key="2">
    <source>
        <dbReference type="EMBL" id="AZN40880.1"/>
    </source>
</evidence>
<feature type="compositionally biased region" description="Basic and acidic residues" evidence="1">
    <location>
        <begin position="29"/>
        <end position="48"/>
    </location>
</feature>
<keyword evidence="3" id="KW-1185">Reference proteome</keyword>
<organism evidence="2 3">
    <name type="scientific">Paenibacillus albus</name>
    <dbReference type="NCBI Taxonomy" id="2495582"/>
    <lineage>
        <taxon>Bacteria</taxon>
        <taxon>Bacillati</taxon>
        <taxon>Bacillota</taxon>
        <taxon>Bacilli</taxon>
        <taxon>Bacillales</taxon>
        <taxon>Paenibacillaceae</taxon>
        <taxon>Paenibacillus</taxon>
    </lineage>
</organism>
<gene>
    <name evidence="2" type="ORF">EJC50_15290</name>
</gene>
<name>A0A3Q8X5C3_9BACL</name>
<feature type="region of interest" description="Disordered" evidence="1">
    <location>
        <begin position="1"/>
        <end position="109"/>
    </location>
</feature>
<feature type="compositionally biased region" description="Polar residues" evidence="1">
    <location>
        <begin position="49"/>
        <end position="64"/>
    </location>
</feature>
<evidence type="ECO:0000313" key="3">
    <source>
        <dbReference type="Proteomes" id="UP000272528"/>
    </source>
</evidence>
<dbReference type="EMBL" id="CP034437">
    <property type="protein sequence ID" value="AZN40880.1"/>
    <property type="molecule type" value="Genomic_DNA"/>
</dbReference>
<reference evidence="3" key="1">
    <citation type="submission" date="2018-12" db="EMBL/GenBank/DDBJ databases">
        <title>Genome sequence of Peanibacillus sp.</title>
        <authorList>
            <person name="Subramani G."/>
            <person name="Srinivasan S."/>
            <person name="Kim M.K."/>
        </authorList>
    </citation>
    <scope>NUCLEOTIDE SEQUENCE [LARGE SCALE GENOMIC DNA]</scope>
    <source>
        <strain evidence="3">18JY67-1</strain>
    </source>
</reference>
<dbReference type="RefSeq" id="WP_126016392.1">
    <property type="nucleotide sequence ID" value="NZ_CP034437.1"/>
</dbReference>
<sequence length="109" mass="12466">MPFKPIDFQMSIPRTPDQGTQQNQLNHRAHADQARLEHDTSKQTELARTRNTAVEQSSEPQINNKHQRDTRSPSKQKKQQRQAEGSEGSDQGPDESQHPYKGKHIDISL</sequence>
<evidence type="ECO:0000256" key="1">
    <source>
        <dbReference type="SAM" id="MobiDB-lite"/>
    </source>
</evidence>
<dbReference type="OrthoDB" id="2476294at2"/>